<evidence type="ECO:0000313" key="5">
    <source>
        <dbReference type="Proteomes" id="UP000605986"/>
    </source>
</evidence>
<dbReference type="GO" id="GO:0004462">
    <property type="term" value="F:lactoylglutathione lyase activity"/>
    <property type="evidence" value="ECO:0007669"/>
    <property type="project" value="InterPro"/>
</dbReference>
<dbReference type="AlphaFoldDB" id="A0A8H4P113"/>
<keyword evidence="4" id="KW-0223">Dioxygenase</keyword>
<evidence type="ECO:0000313" key="4">
    <source>
        <dbReference type="EMBL" id="KAF4453153.1"/>
    </source>
</evidence>
<dbReference type="InterPro" id="IPR018146">
    <property type="entry name" value="Glyoxalase_1_CS"/>
</dbReference>
<dbReference type="PROSITE" id="PS51819">
    <property type="entry name" value="VOC"/>
    <property type="match status" value="1"/>
</dbReference>
<feature type="chain" id="PRO_5034781211" evidence="2">
    <location>
        <begin position="18"/>
        <end position="223"/>
    </location>
</feature>
<dbReference type="InterPro" id="IPR004360">
    <property type="entry name" value="Glyas_Fos-R_dOase_dom"/>
</dbReference>
<feature type="domain" description="VOC" evidence="3">
    <location>
        <begin position="38"/>
        <end position="216"/>
    </location>
</feature>
<dbReference type="Pfam" id="PF00903">
    <property type="entry name" value="Glyoxalase"/>
    <property type="match status" value="1"/>
</dbReference>
<keyword evidence="5" id="KW-1185">Reference proteome</keyword>
<organism evidence="4 5">
    <name type="scientific">Fusarium austroafricanum</name>
    <dbReference type="NCBI Taxonomy" id="2364996"/>
    <lineage>
        <taxon>Eukaryota</taxon>
        <taxon>Fungi</taxon>
        <taxon>Dikarya</taxon>
        <taxon>Ascomycota</taxon>
        <taxon>Pezizomycotina</taxon>
        <taxon>Sordariomycetes</taxon>
        <taxon>Hypocreomycetidae</taxon>
        <taxon>Hypocreales</taxon>
        <taxon>Nectriaceae</taxon>
        <taxon>Fusarium</taxon>
        <taxon>Fusarium concolor species complex</taxon>
    </lineage>
</organism>
<dbReference type="PANTHER" id="PTHR10374:SF19">
    <property type="entry name" value="LYASE (GLO1), PUTATIVE (AFU_ORTHOLOGUE AFUA_2G13550)-RELATED"/>
    <property type="match status" value="1"/>
</dbReference>
<evidence type="ECO:0000256" key="2">
    <source>
        <dbReference type="SAM" id="SignalP"/>
    </source>
</evidence>
<dbReference type="OrthoDB" id="16820at2759"/>
<evidence type="ECO:0000256" key="1">
    <source>
        <dbReference type="ARBA" id="ARBA00022723"/>
    </source>
</evidence>
<proteinExistence type="predicted"/>
<dbReference type="PANTHER" id="PTHR10374">
    <property type="entry name" value="LACTOYLGLUTATHIONE LYASE GLYOXALASE I"/>
    <property type="match status" value="1"/>
</dbReference>
<dbReference type="PROSITE" id="PS00934">
    <property type="entry name" value="GLYOXALASE_I_1"/>
    <property type="match status" value="1"/>
</dbReference>
<dbReference type="InterPro" id="IPR037523">
    <property type="entry name" value="VOC_core"/>
</dbReference>
<feature type="signal peptide" evidence="2">
    <location>
        <begin position="1"/>
        <end position="17"/>
    </location>
</feature>
<dbReference type="Proteomes" id="UP000605986">
    <property type="component" value="Unassembled WGS sequence"/>
</dbReference>
<dbReference type="GO" id="GO:0051213">
    <property type="term" value="F:dioxygenase activity"/>
    <property type="evidence" value="ECO:0007669"/>
    <property type="project" value="UniProtKB-KW"/>
</dbReference>
<dbReference type="Gene3D" id="3.10.180.10">
    <property type="entry name" value="2,3-Dihydroxybiphenyl 1,2-Dioxygenase, domain 1"/>
    <property type="match status" value="1"/>
</dbReference>
<protein>
    <submittedName>
        <fullName evidence="4">Glyoxalase/bleomycin resistance protein/dioxygenase</fullName>
    </submittedName>
</protein>
<keyword evidence="2" id="KW-0732">Signal</keyword>
<name>A0A8H4P113_9HYPO</name>
<dbReference type="EMBL" id="JAADJG010000162">
    <property type="protein sequence ID" value="KAF4453153.1"/>
    <property type="molecule type" value="Genomic_DNA"/>
</dbReference>
<evidence type="ECO:0000259" key="3">
    <source>
        <dbReference type="PROSITE" id="PS51819"/>
    </source>
</evidence>
<dbReference type="GO" id="GO:0046872">
    <property type="term" value="F:metal ion binding"/>
    <property type="evidence" value="ECO:0007669"/>
    <property type="project" value="UniProtKB-KW"/>
</dbReference>
<dbReference type="SUPFAM" id="SSF54593">
    <property type="entry name" value="Glyoxalase/Bleomycin resistance protein/Dihydroxybiphenyl dioxygenase"/>
    <property type="match status" value="1"/>
</dbReference>
<accession>A0A8H4P113</accession>
<sequence>MHFTIASLALFLGSTLATTPAIVPGSDVPSDPATAGYFVNHVGITVSNVTRSLDFYTQVFGFRHMFTFQATSEFSITYLGHSSGGKNGTGFQTAEEMTRNKNNMAGQISLFHLNAAEEAQVTRRESTNSFRLVIGIVVPDIEKAQERLEKYGAVVYKGIGQPMPEAGPLGSPYAFGDASDLSDEGWKAIKDVLTKTNEHNLFAGDPDGNLLEVLSADEMALMD</sequence>
<reference evidence="4" key="1">
    <citation type="submission" date="2020-01" db="EMBL/GenBank/DDBJ databases">
        <title>Identification and distribution of gene clusters putatively required for synthesis of sphingolipid metabolism inhibitors in phylogenetically diverse species of the filamentous fungus Fusarium.</title>
        <authorList>
            <person name="Kim H.-S."/>
            <person name="Busman M."/>
            <person name="Brown D.W."/>
            <person name="Divon H."/>
            <person name="Uhlig S."/>
            <person name="Proctor R.H."/>
        </authorList>
    </citation>
    <scope>NUCLEOTIDE SEQUENCE</scope>
    <source>
        <strain evidence="4">NRRL 53441</strain>
    </source>
</reference>
<dbReference type="InterPro" id="IPR029068">
    <property type="entry name" value="Glyas_Bleomycin-R_OHBP_Dase"/>
</dbReference>
<gene>
    <name evidence="4" type="ORF">F53441_4150</name>
</gene>
<keyword evidence="4" id="KW-0560">Oxidoreductase</keyword>
<comment type="caution">
    <text evidence="4">The sequence shown here is derived from an EMBL/GenBank/DDBJ whole genome shotgun (WGS) entry which is preliminary data.</text>
</comment>
<keyword evidence="1" id="KW-0479">Metal-binding</keyword>